<organism evidence="2">
    <name type="scientific">Bradyrhizobium quebecense</name>
    <dbReference type="NCBI Taxonomy" id="2748629"/>
    <lineage>
        <taxon>Bacteria</taxon>
        <taxon>Pseudomonadati</taxon>
        <taxon>Pseudomonadota</taxon>
        <taxon>Alphaproteobacteria</taxon>
        <taxon>Hyphomicrobiales</taxon>
        <taxon>Nitrobacteraceae</taxon>
        <taxon>Bradyrhizobium</taxon>
    </lineage>
</organism>
<reference evidence="2" key="1">
    <citation type="submission" date="2020-06" db="EMBL/GenBank/DDBJ databases">
        <title>Whole Genome Sequence of Bradyrhizobium sp. Strain 66S1MB.</title>
        <authorList>
            <person name="Bromfield E."/>
            <person name="Cloutier S."/>
        </authorList>
    </citation>
    <scope>NUCLEOTIDE SEQUENCE</scope>
    <source>
        <strain evidence="2">66S1MB</strain>
    </source>
</reference>
<proteinExistence type="predicted"/>
<keyword evidence="1" id="KW-0472">Membrane</keyword>
<evidence type="ECO:0000313" key="2">
    <source>
        <dbReference type="EMBL" id="NVL07968.1"/>
    </source>
</evidence>
<sequence>MSAPRVLDDGHKIVNCILRGAAETLEHVPVVVGLVAVARRAPIVTAIRDRRENVGAYDLVAYLLLGGFAVQAFAAGTLAFFATADVALEIGIIVLRDVLEKPTVDAADVKTKVFHEGYSAACAIAPATASSSQR</sequence>
<evidence type="ECO:0000256" key="1">
    <source>
        <dbReference type="SAM" id="Phobius"/>
    </source>
</evidence>
<keyword evidence="1" id="KW-0812">Transmembrane</keyword>
<gene>
    <name evidence="2" type="ORF">HU230_19895</name>
</gene>
<dbReference type="RefSeq" id="WP_176531564.1">
    <property type="nucleotide sequence ID" value="NZ_CP088022.1"/>
</dbReference>
<feature type="transmembrane region" description="Helical" evidence="1">
    <location>
        <begin position="59"/>
        <end position="82"/>
    </location>
</feature>
<protein>
    <submittedName>
        <fullName evidence="2">Uncharacterized protein</fullName>
    </submittedName>
</protein>
<dbReference type="AlphaFoldDB" id="A0A973WTP6"/>
<accession>A0A973WTP6</accession>
<keyword evidence="1" id="KW-1133">Transmembrane helix</keyword>
<name>A0A973WTP6_9BRAD</name>
<comment type="caution">
    <text evidence="2">The sequence shown here is derived from an EMBL/GenBank/DDBJ whole genome shotgun (WGS) entry which is preliminary data.</text>
</comment>
<dbReference type="EMBL" id="JABWSX010000001">
    <property type="protein sequence ID" value="NVL07968.1"/>
    <property type="molecule type" value="Genomic_DNA"/>
</dbReference>